<gene>
    <name evidence="2" type="ORF">GGR13_001299</name>
</gene>
<dbReference type="InterPro" id="IPR053521">
    <property type="entry name" value="McjB-like"/>
</dbReference>
<dbReference type="RefSeq" id="WP_183212683.1">
    <property type="nucleotide sequence ID" value="NZ_JACHOR010000002.1"/>
</dbReference>
<evidence type="ECO:0000313" key="3">
    <source>
        <dbReference type="Proteomes" id="UP000545037"/>
    </source>
</evidence>
<dbReference type="AlphaFoldDB" id="A0A7W9CHF5"/>
<keyword evidence="3" id="KW-1185">Reference proteome</keyword>
<sequence>MPQALLDALFLHPDVHLAWCDDDIVILNVQADEYACVVDGGKMIRPGHSPGTVRVSDVLFAEEMLKAGLLCPHATNGRRSVPKMPPERALEASRSPRRRDLFGAAATGFRSKRQFVRSSMADLVSIPNLLTAQRGCAPLDRAGEMLAAFQAVQPWLPDTGECLQRAFMLRSYLHASDITTDWVFGVRTWPFLAHCWIQIDDRVVGDTVERVSGFTPILVV</sequence>
<dbReference type="Pfam" id="PF13471">
    <property type="entry name" value="Transglut_core3"/>
    <property type="match status" value="1"/>
</dbReference>
<feature type="domain" description="Microcin J25-processing protein McjB C-terminal" evidence="1">
    <location>
        <begin position="134"/>
        <end position="218"/>
    </location>
</feature>
<comment type="caution">
    <text evidence="2">The sequence shown here is derived from an EMBL/GenBank/DDBJ whole genome shotgun (WGS) entry which is preliminary data.</text>
</comment>
<name>A0A7W9CHF5_9CAUL</name>
<organism evidence="2 3">
    <name type="scientific">Brevundimonas variabilis</name>
    <dbReference type="NCBI Taxonomy" id="74312"/>
    <lineage>
        <taxon>Bacteria</taxon>
        <taxon>Pseudomonadati</taxon>
        <taxon>Pseudomonadota</taxon>
        <taxon>Alphaproteobacteria</taxon>
        <taxon>Caulobacterales</taxon>
        <taxon>Caulobacteraceae</taxon>
        <taxon>Brevundimonas</taxon>
    </lineage>
</organism>
<proteinExistence type="predicted"/>
<dbReference type="EMBL" id="JACHOR010000002">
    <property type="protein sequence ID" value="MBB5745715.1"/>
    <property type="molecule type" value="Genomic_DNA"/>
</dbReference>
<dbReference type="Proteomes" id="UP000545037">
    <property type="component" value="Unassembled WGS sequence"/>
</dbReference>
<reference evidence="2 3" key="1">
    <citation type="submission" date="2020-08" db="EMBL/GenBank/DDBJ databases">
        <title>Genomic Encyclopedia of Type Strains, Phase IV (KMG-IV): sequencing the most valuable type-strain genomes for metagenomic binning, comparative biology and taxonomic classification.</title>
        <authorList>
            <person name="Goeker M."/>
        </authorList>
    </citation>
    <scope>NUCLEOTIDE SEQUENCE [LARGE SCALE GENOMIC DNA]</scope>
    <source>
        <strain evidence="2 3">DSM 4737</strain>
    </source>
</reference>
<protein>
    <recommendedName>
        <fullName evidence="1">Microcin J25-processing protein McjB C-terminal domain-containing protein</fullName>
    </recommendedName>
</protein>
<accession>A0A7W9CHF5</accession>
<evidence type="ECO:0000313" key="2">
    <source>
        <dbReference type="EMBL" id="MBB5745715.1"/>
    </source>
</evidence>
<dbReference type="InterPro" id="IPR032708">
    <property type="entry name" value="McjB_C"/>
</dbReference>
<evidence type="ECO:0000259" key="1">
    <source>
        <dbReference type="Pfam" id="PF13471"/>
    </source>
</evidence>
<dbReference type="NCBIfam" id="NF033537">
    <property type="entry name" value="lasso_biosyn_B2"/>
    <property type="match status" value="1"/>
</dbReference>